<dbReference type="EMBL" id="LR797052">
    <property type="protein sequence ID" value="CAB4183900.1"/>
    <property type="molecule type" value="Genomic_DNA"/>
</dbReference>
<proteinExistence type="predicted"/>
<dbReference type="EMBL" id="LR796978">
    <property type="protein sequence ID" value="CAB4178934.1"/>
    <property type="molecule type" value="Genomic_DNA"/>
</dbReference>
<dbReference type="EMBL" id="LR797424">
    <property type="protein sequence ID" value="CAB4215266.1"/>
    <property type="molecule type" value="Genomic_DNA"/>
</dbReference>
<gene>
    <name evidence="1" type="ORF">UFOVP1022_22</name>
    <name evidence="2" type="ORF">UFOVP1110_19</name>
    <name evidence="3" type="ORF">UFOVP1378_21</name>
    <name evidence="4" type="ORF">UFOVP1474_8</name>
    <name evidence="5" type="ORF">UFOVP1561_5</name>
</gene>
<dbReference type="EMBL" id="LR798406">
    <property type="protein sequence ID" value="CAB5229708.1"/>
    <property type="molecule type" value="Genomic_DNA"/>
</dbReference>
<evidence type="ECO:0000313" key="4">
    <source>
        <dbReference type="EMBL" id="CAB4215266.1"/>
    </source>
</evidence>
<dbReference type="EMBL" id="LR797318">
    <property type="protein sequence ID" value="CAB4202507.1"/>
    <property type="molecule type" value="Genomic_DNA"/>
</dbReference>
<evidence type="ECO:0000313" key="3">
    <source>
        <dbReference type="EMBL" id="CAB4202507.1"/>
    </source>
</evidence>
<organism evidence="4">
    <name type="scientific">uncultured Caudovirales phage</name>
    <dbReference type="NCBI Taxonomy" id="2100421"/>
    <lineage>
        <taxon>Viruses</taxon>
        <taxon>Duplodnaviria</taxon>
        <taxon>Heunggongvirae</taxon>
        <taxon>Uroviricota</taxon>
        <taxon>Caudoviricetes</taxon>
        <taxon>Peduoviridae</taxon>
        <taxon>Maltschvirus</taxon>
        <taxon>Maltschvirus maltsch</taxon>
    </lineage>
</organism>
<name>A0A6J5SL37_9CAUD</name>
<accession>A0A6J5SL37</accession>
<evidence type="ECO:0000313" key="1">
    <source>
        <dbReference type="EMBL" id="CAB4178934.1"/>
    </source>
</evidence>
<protein>
    <submittedName>
        <fullName evidence="4">Uncharacterized protein</fullName>
    </submittedName>
</protein>
<reference evidence="4" key="1">
    <citation type="submission" date="2020-05" db="EMBL/GenBank/DDBJ databases">
        <authorList>
            <person name="Chiriac C."/>
            <person name="Salcher M."/>
            <person name="Ghai R."/>
            <person name="Kavagutti S V."/>
        </authorList>
    </citation>
    <scope>NUCLEOTIDE SEQUENCE</scope>
</reference>
<evidence type="ECO:0000313" key="5">
    <source>
        <dbReference type="EMBL" id="CAB5229708.1"/>
    </source>
</evidence>
<evidence type="ECO:0000313" key="2">
    <source>
        <dbReference type="EMBL" id="CAB4183900.1"/>
    </source>
</evidence>
<sequence length="127" mass="14809">MLFEIFWAKYPRKVAKRAAKAVFDRMSKEDKQMAVDSIDKHCQYWKSEGTEIQFIPHATTFLRQGRFEDEIIIQVVKGKEWHETGPGITAKGLEFGLEPSQFDHFYQFKEAVFEMARSGKVINVKFG</sequence>